<name>A0AAE1E6G8_9GAST</name>
<keyword evidence="3" id="KW-1185">Reference proteome</keyword>
<evidence type="ECO:0000313" key="2">
    <source>
        <dbReference type="EMBL" id="KAK3796154.1"/>
    </source>
</evidence>
<proteinExistence type="predicted"/>
<dbReference type="Proteomes" id="UP001283361">
    <property type="component" value="Unassembled WGS sequence"/>
</dbReference>
<reference evidence="2" key="1">
    <citation type="journal article" date="2023" name="G3 (Bethesda)">
        <title>A reference genome for the long-term kleptoplast-retaining sea slug Elysia crispata morphotype clarki.</title>
        <authorList>
            <person name="Eastman K.E."/>
            <person name="Pendleton A.L."/>
            <person name="Shaikh M.A."/>
            <person name="Suttiyut T."/>
            <person name="Ogas R."/>
            <person name="Tomko P."/>
            <person name="Gavelis G."/>
            <person name="Widhalm J.R."/>
            <person name="Wisecaver J.H."/>
        </authorList>
    </citation>
    <scope>NUCLEOTIDE SEQUENCE</scope>
    <source>
        <strain evidence="2">ECLA1</strain>
    </source>
</reference>
<protein>
    <submittedName>
        <fullName evidence="2">Uncharacterized protein</fullName>
    </submittedName>
</protein>
<gene>
    <name evidence="2" type="ORF">RRG08_018155</name>
</gene>
<feature type="region of interest" description="Disordered" evidence="1">
    <location>
        <begin position="1"/>
        <end position="23"/>
    </location>
</feature>
<sequence>MNTAIRGRCRPSSLTDQVSGEETEIDTGHVAALGLMSSSRQAQVSRARPNVMPTLDDPWNLLAFLLEPLIVVVSESSQRDFS</sequence>
<accession>A0AAE1E6G8</accession>
<dbReference type="AlphaFoldDB" id="A0AAE1E6G8"/>
<evidence type="ECO:0000256" key="1">
    <source>
        <dbReference type="SAM" id="MobiDB-lite"/>
    </source>
</evidence>
<dbReference type="EMBL" id="JAWDGP010000919">
    <property type="protein sequence ID" value="KAK3796154.1"/>
    <property type="molecule type" value="Genomic_DNA"/>
</dbReference>
<evidence type="ECO:0000313" key="3">
    <source>
        <dbReference type="Proteomes" id="UP001283361"/>
    </source>
</evidence>
<comment type="caution">
    <text evidence="2">The sequence shown here is derived from an EMBL/GenBank/DDBJ whole genome shotgun (WGS) entry which is preliminary data.</text>
</comment>
<organism evidence="2 3">
    <name type="scientific">Elysia crispata</name>
    <name type="common">lettuce slug</name>
    <dbReference type="NCBI Taxonomy" id="231223"/>
    <lineage>
        <taxon>Eukaryota</taxon>
        <taxon>Metazoa</taxon>
        <taxon>Spiralia</taxon>
        <taxon>Lophotrochozoa</taxon>
        <taxon>Mollusca</taxon>
        <taxon>Gastropoda</taxon>
        <taxon>Heterobranchia</taxon>
        <taxon>Euthyneura</taxon>
        <taxon>Panpulmonata</taxon>
        <taxon>Sacoglossa</taxon>
        <taxon>Placobranchoidea</taxon>
        <taxon>Plakobranchidae</taxon>
        <taxon>Elysia</taxon>
    </lineage>
</organism>